<dbReference type="Proteomes" id="UP000178254">
    <property type="component" value="Unassembled WGS sequence"/>
</dbReference>
<dbReference type="PANTHER" id="PTHR34477">
    <property type="entry name" value="UPF0213 PROTEIN YHBQ"/>
    <property type="match status" value="1"/>
</dbReference>
<evidence type="ECO:0000256" key="2">
    <source>
        <dbReference type="SAM" id="Phobius"/>
    </source>
</evidence>
<protein>
    <submittedName>
        <fullName evidence="4">Excinuclease ABC subunit C</fullName>
    </submittedName>
</protein>
<keyword evidence="2" id="KW-0472">Membrane</keyword>
<evidence type="ECO:0000259" key="3">
    <source>
        <dbReference type="PROSITE" id="PS50164"/>
    </source>
</evidence>
<evidence type="ECO:0000256" key="1">
    <source>
        <dbReference type="ARBA" id="ARBA00007435"/>
    </source>
</evidence>
<dbReference type="SMART" id="SM00465">
    <property type="entry name" value="GIYc"/>
    <property type="match status" value="1"/>
</dbReference>
<dbReference type="STRING" id="1798709.A2538_04135"/>
<evidence type="ECO:0000313" key="4">
    <source>
        <dbReference type="EMBL" id="OGH95099.1"/>
    </source>
</evidence>
<dbReference type="AlphaFoldDB" id="A0A1F6PG34"/>
<dbReference type="Gene3D" id="3.40.1440.10">
    <property type="entry name" value="GIY-YIG endonuclease"/>
    <property type="match status" value="1"/>
</dbReference>
<feature type="transmembrane region" description="Helical" evidence="2">
    <location>
        <begin position="6"/>
        <end position="27"/>
    </location>
</feature>
<dbReference type="InterPro" id="IPR000305">
    <property type="entry name" value="GIY-YIG_endonuc"/>
</dbReference>
<keyword evidence="2" id="KW-1133">Transmembrane helix</keyword>
<sequence>MKQHNYYVYIMSSVSYVLYIGVTSDLVKRVEQHKDGVFEGFSKKYQIKKLVYYEWFTDINVAIAREKELKGWRREKKVKLIKDTNPTWRDLYNDLISKE</sequence>
<dbReference type="InterPro" id="IPR035901">
    <property type="entry name" value="GIY-YIG_endonuc_sf"/>
</dbReference>
<feature type="domain" description="GIY-YIG" evidence="3">
    <location>
        <begin position="4"/>
        <end position="79"/>
    </location>
</feature>
<comment type="similarity">
    <text evidence="1">Belongs to the UPF0213 family.</text>
</comment>
<dbReference type="EMBL" id="MFRE01000004">
    <property type="protein sequence ID" value="OGH95099.1"/>
    <property type="molecule type" value="Genomic_DNA"/>
</dbReference>
<comment type="caution">
    <text evidence="4">The sequence shown here is derived from an EMBL/GenBank/DDBJ whole genome shotgun (WGS) entry which is preliminary data.</text>
</comment>
<accession>A0A1F6PG34</accession>
<organism evidence="4 5">
    <name type="scientific">Candidatus Magasanikbacteria bacterium RIFOXYD2_FULL_41_14</name>
    <dbReference type="NCBI Taxonomy" id="1798709"/>
    <lineage>
        <taxon>Bacteria</taxon>
        <taxon>Candidatus Magasanikiibacteriota</taxon>
    </lineage>
</organism>
<dbReference type="CDD" id="cd10448">
    <property type="entry name" value="GIY-YIG_unchar_3"/>
    <property type="match status" value="1"/>
</dbReference>
<dbReference type="PANTHER" id="PTHR34477:SF5">
    <property type="entry name" value="BSL5627 PROTEIN"/>
    <property type="match status" value="1"/>
</dbReference>
<dbReference type="SUPFAM" id="SSF82771">
    <property type="entry name" value="GIY-YIG endonuclease"/>
    <property type="match status" value="1"/>
</dbReference>
<name>A0A1F6PG34_9BACT</name>
<dbReference type="PROSITE" id="PS50164">
    <property type="entry name" value="GIY_YIG"/>
    <property type="match status" value="1"/>
</dbReference>
<dbReference type="InterPro" id="IPR050190">
    <property type="entry name" value="UPF0213_domain"/>
</dbReference>
<evidence type="ECO:0000313" key="5">
    <source>
        <dbReference type="Proteomes" id="UP000178254"/>
    </source>
</evidence>
<reference evidence="4 5" key="1">
    <citation type="journal article" date="2016" name="Nat. Commun.">
        <title>Thousands of microbial genomes shed light on interconnected biogeochemical processes in an aquifer system.</title>
        <authorList>
            <person name="Anantharaman K."/>
            <person name="Brown C.T."/>
            <person name="Hug L.A."/>
            <person name="Sharon I."/>
            <person name="Castelle C.J."/>
            <person name="Probst A.J."/>
            <person name="Thomas B.C."/>
            <person name="Singh A."/>
            <person name="Wilkins M.J."/>
            <person name="Karaoz U."/>
            <person name="Brodie E.L."/>
            <person name="Williams K.H."/>
            <person name="Hubbard S.S."/>
            <person name="Banfield J.F."/>
        </authorList>
    </citation>
    <scope>NUCLEOTIDE SEQUENCE [LARGE SCALE GENOMIC DNA]</scope>
</reference>
<dbReference type="Pfam" id="PF01541">
    <property type="entry name" value="GIY-YIG"/>
    <property type="match status" value="1"/>
</dbReference>
<keyword evidence="2" id="KW-0812">Transmembrane</keyword>
<proteinExistence type="inferred from homology"/>
<gene>
    <name evidence="4" type="ORF">A2538_04135</name>
</gene>